<dbReference type="InterPro" id="IPR035992">
    <property type="entry name" value="Ricin_B-like_lectins"/>
</dbReference>
<dbReference type="Gene3D" id="3.20.20.70">
    <property type="entry name" value="Aldolase class I"/>
    <property type="match status" value="1"/>
</dbReference>
<keyword evidence="7" id="KW-0443">Lipid metabolism</keyword>
<evidence type="ECO:0000256" key="5">
    <source>
        <dbReference type="ARBA" id="ARBA00022919"/>
    </source>
</evidence>
<feature type="domain" description="Ricin B lectin" evidence="12">
    <location>
        <begin position="791"/>
        <end position="925"/>
    </location>
</feature>
<dbReference type="PROSITE" id="PS50231">
    <property type="entry name" value="RICIN_B_LECTIN"/>
    <property type="match status" value="1"/>
</dbReference>
<keyword evidence="6" id="KW-0442">Lipid degradation</keyword>
<dbReference type="InterPro" id="IPR035394">
    <property type="entry name" value="Glyco_hydro_59_dom"/>
</dbReference>
<dbReference type="PANTHER" id="PTHR15172:SF1">
    <property type="entry name" value="GALACTOCEREBROSIDASE"/>
    <property type="match status" value="1"/>
</dbReference>
<evidence type="ECO:0000256" key="10">
    <source>
        <dbReference type="ARBA" id="ARBA00023295"/>
    </source>
</evidence>
<dbReference type="PANTHER" id="PTHR15172">
    <property type="entry name" value="GALACTOCEREBROSIDASE"/>
    <property type="match status" value="1"/>
</dbReference>
<dbReference type="Pfam" id="PF00652">
    <property type="entry name" value="Ricin_B_lectin"/>
    <property type="match status" value="1"/>
</dbReference>
<evidence type="ECO:0000256" key="3">
    <source>
        <dbReference type="ARBA" id="ARBA00022729"/>
    </source>
</evidence>
<dbReference type="GO" id="GO:0004336">
    <property type="term" value="F:galactosylceramidase activity"/>
    <property type="evidence" value="ECO:0007669"/>
    <property type="project" value="UniProtKB-EC"/>
</dbReference>
<dbReference type="InterPro" id="IPR013320">
    <property type="entry name" value="ConA-like_dom_sf"/>
</dbReference>
<gene>
    <name evidence="13" type="ORF">KCMC57_43410</name>
</gene>
<keyword evidence="5" id="KW-0746">Sphingolipid metabolism</keyword>
<keyword evidence="8" id="KW-1015">Disulfide bond</keyword>
<dbReference type="Pfam" id="PF17387">
    <property type="entry name" value="Glyco_hydro_59M"/>
    <property type="match status" value="1"/>
</dbReference>
<sequence length="925" mass="96096">MSTLTGLFLPATAGAATTTAITVDGTQPGLAFDGIGAISGGGGNTRLLIDYPEPQRSQLLDYLFKPGYGASLQLLKIEIGGDTNTTDGAEASHEHAQGVVDCNQGYEWWLAAQAKARNPGIKLYGLSWGAPGWVGGGKSTFFTANAISYVMDWMGCAAQHGLAIDYLGGWNERGFDVPWYESLKSALVSHGYGSTKVVASDNFGWSVADSMTTDPAFRNAVDIVGVHYPCGYLGAFKSCPSTANARSLGKPLWASEHGSLDTTEGAPAVARGINRDYIDGRMTAFINWPVIAALYPNLFFSTDGMSIANQPWSGNYMIGKTTWVTAHTSQFTQPGWRYIDSAGGYLSGGGSYVTLHSTSTDDYSTVLETMDATAAQTASLKVTGGLSGGTVHVWATNVNSGKSADHFVRQADVTPSNGQYSLTLQPGYVYTLSTTSTVPGTTAAQGKGSGTPPPAAPLALPYRDDFSGATDSTSPKYFTDMNGAFAKVACVGGQAGTCLQQMATGTPVRWTDEPYNAPYTLMGDSGWSNYTVSAKVLLRQQGSVELLGRVGQQGRNNNGLNAYHLRVSDTGAWSILRSDLNWNFTTLAQGTTSALGTGSWHSVALTMQDSRLTAVLDGTAVGSVSDTTFAGGQAGLGVVGYQNAQFAQFSVTPGTGSATLGGNLGFESGDCAAWSCYGGSAATAGNAHTGTYSVQLPPNSGANQTISGLTPNTSYSLTGWAKTGVAGQCVQLGVKDFGGTETRTCLSGTSYTRWIVPFTTGPGSTSATVYEWNPPGNTASGWGDDLVLTSGPVTGALVLDASNSCLDVPGATTNAGTRLEIWRCTAGPNQSWSHRTDNTLQVYSGAGLRCADDLDSSTAAGAPVGIWTCSGSPNQQWQLRTDGTITTPAAPGLCLGAPAGQTADGTLLGLQSCVTGAASQRWRLA</sequence>
<dbReference type="AlphaFoldDB" id="A0AB33K7V8"/>
<keyword evidence="10" id="KW-0326">Glycosidase</keyword>
<dbReference type="SUPFAM" id="SSF49899">
    <property type="entry name" value="Concanavalin A-like lectins/glucanases"/>
    <property type="match status" value="1"/>
</dbReference>
<evidence type="ECO:0000256" key="6">
    <source>
        <dbReference type="ARBA" id="ARBA00022963"/>
    </source>
</evidence>
<dbReference type="PRINTS" id="PR00850">
    <property type="entry name" value="GLHYDRLASE59"/>
</dbReference>
<dbReference type="InterPro" id="IPR049162">
    <property type="entry name" value="GH59_C"/>
</dbReference>
<dbReference type="Gene3D" id="2.60.120.260">
    <property type="entry name" value="Galactose-binding domain-like"/>
    <property type="match status" value="1"/>
</dbReference>
<dbReference type="GO" id="GO:0006683">
    <property type="term" value="P:galactosylceramide catabolic process"/>
    <property type="evidence" value="ECO:0007669"/>
    <property type="project" value="InterPro"/>
</dbReference>
<evidence type="ECO:0000256" key="1">
    <source>
        <dbReference type="ARBA" id="ARBA00005637"/>
    </source>
</evidence>
<evidence type="ECO:0000256" key="9">
    <source>
        <dbReference type="ARBA" id="ARBA00023180"/>
    </source>
</evidence>
<keyword evidence="4" id="KW-0378">Hydrolase</keyword>
<dbReference type="CDD" id="cd23418">
    <property type="entry name" value="beta-trefoil_Ricin_XLN-like"/>
    <property type="match status" value="1"/>
</dbReference>
<dbReference type="Gene3D" id="2.60.120.560">
    <property type="entry name" value="Exo-inulinase, domain 1"/>
    <property type="match status" value="1"/>
</dbReference>
<proteinExistence type="inferred from homology"/>
<evidence type="ECO:0000313" key="13">
    <source>
        <dbReference type="EMBL" id="BFP47973.1"/>
    </source>
</evidence>
<dbReference type="InterPro" id="IPR017853">
    <property type="entry name" value="GH"/>
</dbReference>
<dbReference type="SMART" id="SM00458">
    <property type="entry name" value="RICIN"/>
    <property type="match status" value="1"/>
</dbReference>
<dbReference type="SUPFAM" id="SSF50370">
    <property type="entry name" value="Ricin B-like lectins"/>
    <property type="match status" value="1"/>
</dbReference>
<evidence type="ECO:0000256" key="2">
    <source>
        <dbReference type="ARBA" id="ARBA00012657"/>
    </source>
</evidence>
<protein>
    <recommendedName>
        <fullName evidence="2">galactosylceramidase</fullName>
        <ecNumber evidence="2">3.2.1.46</ecNumber>
    </recommendedName>
    <alternativeName>
        <fullName evidence="11">Galactosylceramidase</fullName>
    </alternativeName>
</protein>
<dbReference type="Pfam" id="PF02018">
    <property type="entry name" value="CBM_4_9"/>
    <property type="match status" value="1"/>
</dbReference>
<organism evidence="13">
    <name type="scientific">Kitasatospora sp. CMC57</name>
    <dbReference type="NCBI Taxonomy" id="3231513"/>
    <lineage>
        <taxon>Bacteria</taxon>
        <taxon>Bacillati</taxon>
        <taxon>Actinomycetota</taxon>
        <taxon>Actinomycetes</taxon>
        <taxon>Kitasatosporales</taxon>
        <taxon>Streptomycetaceae</taxon>
        <taxon>Kitasatospora</taxon>
    </lineage>
</organism>
<dbReference type="InterPro" id="IPR003305">
    <property type="entry name" value="CenC_carb-bd"/>
</dbReference>
<dbReference type="InterPro" id="IPR013785">
    <property type="entry name" value="Aldolase_TIM"/>
</dbReference>
<dbReference type="GO" id="GO:0005764">
    <property type="term" value="C:lysosome"/>
    <property type="evidence" value="ECO:0007669"/>
    <property type="project" value="TreeGrafter"/>
</dbReference>
<evidence type="ECO:0000256" key="7">
    <source>
        <dbReference type="ARBA" id="ARBA00023098"/>
    </source>
</evidence>
<dbReference type="Pfam" id="PF02057">
    <property type="entry name" value="Glyco_hydro_59"/>
    <property type="match status" value="1"/>
</dbReference>
<keyword evidence="9" id="KW-0325">Glycoprotein</keyword>
<evidence type="ECO:0000256" key="11">
    <source>
        <dbReference type="ARBA" id="ARBA00033098"/>
    </source>
</evidence>
<keyword evidence="3" id="KW-0732">Signal</keyword>
<evidence type="ECO:0000256" key="4">
    <source>
        <dbReference type="ARBA" id="ARBA00022801"/>
    </source>
</evidence>
<dbReference type="EMBL" id="AP035881">
    <property type="protein sequence ID" value="BFP47973.1"/>
    <property type="molecule type" value="Genomic_DNA"/>
</dbReference>
<dbReference type="SUPFAM" id="SSF51445">
    <property type="entry name" value="(Trans)glycosidases"/>
    <property type="match status" value="1"/>
</dbReference>
<comment type="similarity">
    <text evidence="1">Belongs to the glycosyl hydrolase 59 family.</text>
</comment>
<accession>A0AB33K7V8</accession>
<dbReference type="EC" id="3.2.1.46" evidence="2"/>
<reference evidence="13" key="1">
    <citation type="submission" date="2024-07" db="EMBL/GenBank/DDBJ databases">
        <title>Complete genome sequences of cellulolytic bacteria, Kitasatospora sp. CMC57 and Streptomyces sp. CMC78, isolated from Japanese agricultural soil.</title>
        <authorList>
            <person name="Hashimoto T."/>
            <person name="Ito M."/>
            <person name="Iwamoto M."/>
            <person name="Fukahori D."/>
            <person name="Shoda T."/>
            <person name="Sakoda M."/>
            <person name="Morohoshi T."/>
            <person name="Mitsuboshi M."/>
            <person name="Nishizawa T."/>
        </authorList>
    </citation>
    <scope>NUCLEOTIDE SEQUENCE</scope>
    <source>
        <strain evidence="13">CMC57</strain>
    </source>
</reference>
<dbReference type="GO" id="GO:0016020">
    <property type="term" value="C:membrane"/>
    <property type="evidence" value="ECO:0007669"/>
    <property type="project" value="GOC"/>
</dbReference>
<evidence type="ECO:0000259" key="12">
    <source>
        <dbReference type="SMART" id="SM00458"/>
    </source>
</evidence>
<dbReference type="Pfam" id="PF21708">
    <property type="entry name" value="Glyco_hydro_59_C"/>
    <property type="match status" value="1"/>
</dbReference>
<dbReference type="InterPro" id="IPR000772">
    <property type="entry name" value="Ricin_B_lectin"/>
</dbReference>
<name>A0AB33K7V8_9ACTN</name>
<dbReference type="Gene3D" id="2.80.10.50">
    <property type="match status" value="1"/>
</dbReference>
<evidence type="ECO:0000256" key="8">
    <source>
        <dbReference type="ARBA" id="ARBA00023157"/>
    </source>
</evidence>
<dbReference type="InterPro" id="IPR001286">
    <property type="entry name" value="Glyco_hydro_59"/>
</dbReference>
<dbReference type="InterPro" id="IPR049161">
    <property type="entry name" value="GH59_cat"/>
</dbReference>
<dbReference type="Gene3D" id="3.20.20.80">
    <property type="entry name" value="Glycosidases"/>
    <property type="match status" value="1"/>
</dbReference>